<reference evidence="2" key="1">
    <citation type="submission" date="2022-11" db="UniProtKB">
        <authorList>
            <consortium name="WormBaseParasite"/>
        </authorList>
    </citation>
    <scope>IDENTIFICATION</scope>
</reference>
<sequence length="69" mass="7767">MHQDLLDRVDFLVSNNMSSGHYGSGHCRVFAFNHSVGQFCLLMKAMTSETTQDNGNGRYHRGIFGPMLM</sequence>
<evidence type="ECO:0000313" key="2">
    <source>
        <dbReference type="WBParaSite" id="Gr19_v10_g16993.t1"/>
    </source>
</evidence>
<dbReference type="AlphaFoldDB" id="A0A914HIN8"/>
<dbReference type="Proteomes" id="UP000887572">
    <property type="component" value="Unplaced"/>
</dbReference>
<keyword evidence="1" id="KW-1185">Reference proteome</keyword>
<protein>
    <submittedName>
        <fullName evidence="2">Uncharacterized protein</fullName>
    </submittedName>
</protein>
<proteinExistence type="predicted"/>
<evidence type="ECO:0000313" key="1">
    <source>
        <dbReference type="Proteomes" id="UP000887572"/>
    </source>
</evidence>
<dbReference type="WBParaSite" id="Gr19_v10_g16993.t1">
    <property type="protein sequence ID" value="Gr19_v10_g16993.t1"/>
    <property type="gene ID" value="Gr19_v10_g16993"/>
</dbReference>
<organism evidence="1 2">
    <name type="scientific">Globodera rostochiensis</name>
    <name type="common">Golden nematode worm</name>
    <name type="synonym">Heterodera rostochiensis</name>
    <dbReference type="NCBI Taxonomy" id="31243"/>
    <lineage>
        <taxon>Eukaryota</taxon>
        <taxon>Metazoa</taxon>
        <taxon>Ecdysozoa</taxon>
        <taxon>Nematoda</taxon>
        <taxon>Chromadorea</taxon>
        <taxon>Rhabditida</taxon>
        <taxon>Tylenchina</taxon>
        <taxon>Tylenchomorpha</taxon>
        <taxon>Tylenchoidea</taxon>
        <taxon>Heteroderidae</taxon>
        <taxon>Heteroderinae</taxon>
        <taxon>Globodera</taxon>
    </lineage>
</organism>
<name>A0A914HIN8_GLORO</name>
<accession>A0A914HIN8</accession>